<evidence type="ECO:0000313" key="2">
    <source>
        <dbReference type="Proteomes" id="UP000886520"/>
    </source>
</evidence>
<dbReference type="Proteomes" id="UP000886520">
    <property type="component" value="Chromosome 21"/>
</dbReference>
<gene>
    <name evidence="1" type="ORF">GOP47_0022143</name>
</gene>
<dbReference type="AlphaFoldDB" id="A0A9D4Z8I8"/>
<comment type="caution">
    <text evidence="1">The sequence shown here is derived from an EMBL/GenBank/DDBJ whole genome shotgun (WGS) entry which is preliminary data.</text>
</comment>
<sequence length="310" mass="34823">MHEESKEAMDQRSQDKFEDIGKAMVEAVQEEANEGVGQPCPTHRVAERQCISEGVGDVNIPENEVIDHGFLFRLADHMVVEDVLEEQAKVVEQSDLLSHEVVEDEASQVMVHEGWHGESGIESVPFEGPTIDGMLEEQVGWFVQEAMVVEDRLPKVGVLLLMDILLKVSLQVVFHGLQSSRDERYAMEISKTMMVYGADASQVGLQACFVNEAGVWIQVEGRCYVKLHERLIFGLTGAKKWLIMHVLETDGCVQCHVFDLGRVYIKVGRACGFPLITKEWTTANFFLSLSLYHLCSLYISFFSCNPSLPK</sequence>
<name>A0A9D4Z8I8_ADICA</name>
<dbReference type="EMBL" id="JABFUD020000021">
    <property type="protein sequence ID" value="KAI5063596.1"/>
    <property type="molecule type" value="Genomic_DNA"/>
</dbReference>
<organism evidence="1 2">
    <name type="scientific">Adiantum capillus-veneris</name>
    <name type="common">Maidenhair fern</name>
    <dbReference type="NCBI Taxonomy" id="13818"/>
    <lineage>
        <taxon>Eukaryota</taxon>
        <taxon>Viridiplantae</taxon>
        <taxon>Streptophyta</taxon>
        <taxon>Embryophyta</taxon>
        <taxon>Tracheophyta</taxon>
        <taxon>Polypodiopsida</taxon>
        <taxon>Polypodiidae</taxon>
        <taxon>Polypodiales</taxon>
        <taxon>Pteridineae</taxon>
        <taxon>Pteridaceae</taxon>
        <taxon>Vittarioideae</taxon>
        <taxon>Adiantum</taxon>
    </lineage>
</organism>
<protein>
    <submittedName>
        <fullName evidence="1">Uncharacterized protein</fullName>
    </submittedName>
</protein>
<evidence type="ECO:0000313" key="1">
    <source>
        <dbReference type="EMBL" id="KAI5063596.1"/>
    </source>
</evidence>
<accession>A0A9D4Z8I8</accession>
<proteinExistence type="predicted"/>
<reference evidence="1" key="1">
    <citation type="submission" date="2021-01" db="EMBL/GenBank/DDBJ databases">
        <title>Adiantum capillus-veneris genome.</title>
        <authorList>
            <person name="Fang Y."/>
            <person name="Liao Q."/>
        </authorList>
    </citation>
    <scope>NUCLEOTIDE SEQUENCE</scope>
    <source>
        <strain evidence="1">H3</strain>
        <tissue evidence="1">Leaf</tissue>
    </source>
</reference>
<keyword evidence="2" id="KW-1185">Reference proteome</keyword>